<dbReference type="InterPro" id="IPR050763">
    <property type="entry name" value="ABC_transporter_ATP-binding"/>
</dbReference>
<keyword evidence="2" id="KW-0813">Transport</keyword>
<dbReference type="SUPFAM" id="SSF52540">
    <property type="entry name" value="P-loop containing nucleoside triphosphate hydrolases"/>
    <property type="match status" value="1"/>
</dbReference>
<dbReference type="PROSITE" id="PS00211">
    <property type="entry name" value="ABC_TRANSPORTER_1"/>
    <property type="match status" value="1"/>
</dbReference>
<sequence>MSDTILRAEELTKKYGQQTALDHLNVEIPRGSLFGLLGPNGAGKTTFIRLINQILVPTQGQIYFAGHPLVREDIARIGYMPEERGLYKNLTVMDQAMYLAQLKGLSAHQAKLRIRKWLAKFGIENWADKKIQELSKGMAQKVQFIVNVLHEPEVMILDEPFSGFDPINAEMIRSEIEQMCKNGTTILFSTHRMESVEQMCTHILLIDKGRGILSGELTRIKERYRQGVYKVDIDIRAEQRSALEALPEFIGWEDDPRTIKPQALFRLKDLDNPNALLSTLASMGQIHSFAEQLPSVSDIFFQAVEGGAGSLTSAGGAA</sequence>
<dbReference type="Pfam" id="PF13732">
    <property type="entry name" value="DrrA1-3_C"/>
    <property type="match status" value="1"/>
</dbReference>
<reference evidence="7" key="2">
    <citation type="journal article" date="2021" name="PeerJ">
        <title>Extensive microbial diversity within the chicken gut microbiome revealed by metagenomics and culture.</title>
        <authorList>
            <person name="Gilroy R."/>
            <person name="Ravi A."/>
            <person name="Getino M."/>
            <person name="Pursley I."/>
            <person name="Horton D.L."/>
            <person name="Alikhan N.F."/>
            <person name="Baker D."/>
            <person name="Gharbi K."/>
            <person name="Hall N."/>
            <person name="Watson M."/>
            <person name="Adriaenssens E.M."/>
            <person name="Foster-Nyarko E."/>
            <person name="Jarju S."/>
            <person name="Secka A."/>
            <person name="Antonio M."/>
            <person name="Oren A."/>
            <person name="Chaudhuri R.R."/>
            <person name="La Ragione R."/>
            <person name="Hildebrand F."/>
            <person name="Pallen M.J."/>
        </authorList>
    </citation>
    <scope>NUCLEOTIDE SEQUENCE</scope>
    <source>
        <strain evidence="7">1383</strain>
    </source>
</reference>
<accession>A0A9D1KT85</accession>
<comment type="caution">
    <text evidence="7">The sequence shown here is derived from an EMBL/GenBank/DDBJ whole genome shotgun (WGS) entry which is preliminary data.</text>
</comment>
<dbReference type="SMART" id="SM00382">
    <property type="entry name" value="AAA"/>
    <property type="match status" value="1"/>
</dbReference>
<dbReference type="InterPro" id="IPR003439">
    <property type="entry name" value="ABC_transporter-like_ATP-bd"/>
</dbReference>
<dbReference type="EMBL" id="DVLY01000061">
    <property type="protein sequence ID" value="HIT97712.1"/>
    <property type="molecule type" value="Genomic_DNA"/>
</dbReference>
<evidence type="ECO:0000256" key="4">
    <source>
        <dbReference type="ARBA" id="ARBA00022741"/>
    </source>
</evidence>
<gene>
    <name evidence="7" type="ORF">IAC44_02640</name>
</gene>
<proteinExistence type="inferred from homology"/>
<dbReference type="InterPro" id="IPR025302">
    <property type="entry name" value="DrrA1/2-like_C"/>
</dbReference>
<evidence type="ECO:0000259" key="6">
    <source>
        <dbReference type="PROSITE" id="PS50893"/>
    </source>
</evidence>
<organism evidence="7 8">
    <name type="scientific">Candidatus Merdimorpha stercoravium</name>
    <dbReference type="NCBI Taxonomy" id="2840863"/>
    <lineage>
        <taxon>Bacteria</taxon>
        <taxon>Pseudomonadati</taxon>
        <taxon>Bacteroidota</taxon>
        <taxon>Flavobacteriia</taxon>
        <taxon>Flavobacteriales</taxon>
        <taxon>Candidatus Merdimorpha</taxon>
    </lineage>
</organism>
<dbReference type="PANTHER" id="PTHR42711:SF5">
    <property type="entry name" value="ABC TRANSPORTER ATP-BINDING PROTEIN NATA"/>
    <property type="match status" value="1"/>
</dbReference>
<dbReference type="PANTHER" id="PTHR42711">
    <property type="entry name" value="ABC TRANSPORTER ATP-BINDING PROTEIN"/>
    <property type="match status" value="1"/>
</dbReference>
<name>A0A9D1KT85_9FLAO</name>
<evidence type="ECO:0000256" key="2">
    <source>
        <dbReference type="ARBA" id="ARBA00022448"/>
    </source>
</evidence>
<dbReference type="InterPro" id="IPR003593">
    <property type="entry name" value="AAA+_ATPase"/>
</dbReference>
<dbReference type="Gene3D" id="3.40.50.300">
    <property type="entry name" value="P-loop containing nucleotide triphosphate hydrolases"/>
    <property type="match status" value="1"/>
</dbReference>
<dbReference type="PROSITE" id="PS50893">
    <property type="entry name" value="ABC_TRANSPORTER_2"/>
    <property type="match status" value="1"/>
</dbReference>
<dbReference type="InterPro" id="IPR027417">
    <property type="entry name" value="P-loop_NTPase"/>
</dbReference>
<protein>
    <submittedName>
        <fullName evidence="7">ATP-binding cassette domain-containing protein</fullName>
    </submittedName>
</protein>
<keyword evidence="3" id="KW-0536">Nodulation</keyword>
<evidence type="ECO:0000313" key="8">
    <source>
        <dbReference type="Proteomes" id="UP000824161"/>
    </source>
</evidence>
<evidence type="ECO:0000313" key="7">
    <source>
        <dbReference type="EMBL" id="HIT97712.1"/>
    </source>
</evidence>
<evidence type="ECO:0000256" key="1">
    <source>
        <dbReference type="ARBA" id="ARBA00005417"/>
    </source>
</evidence>
<keyword evidence="4" id="KW-0547">Nucleotide-binding</keyword>
<dbReference type="InterPro" id="IPR017871">
    <property type="entry name" value="ABC_transporter-like_CS"/>
</dbReference>
<dbReference type="GO" id="GO:0005524">
    <property type="term" value="F:ATP binding"/>
    <property type="evidence" value="ECO:0007669"/>
    <property type="project" value="UniProtKB-KW"/>
</dbReference>
<dbReference type="AlphaFoldDB" id="A0A9D1KT85"/>
<dbReference type="Proteomes" id="UP000824161">
    <property type="component" value="Unassembled WGS sequence"/>
</dbReference>
<dbReference type="Pfam" id="PF00005">
    <property type="entry name" value="ABC_tran"/>
    <property type="match status" value="1"/>
</dbReference>
<comment type="similarity">
    <text evidence="1">Belongs to the ABC transporter superfamily.</text>
</comment>
<evidence type="ECO:0000256" key="5">
    <source>
        <dbReference type="ARBA" id="ARBA00022840"/>
    </source>
</evidence>
<dbReference type="GO" id="GO:0016887">
    <property type="term" value="F:ATP hydrolysis activity"/>
    <property type="evidence" value="ECO:0007669"/>
    <property type="project" value="InterPro"/>
</dbReference>
<reference evidence="7" key="1">
    <citation type="submission" date="2020-10" db="EMBL/GenBank/DDBJ databases">
        <authorList>
            <person name="Gilroy R."/>
        </authorList>
    </citation>
    <scope>NUCLEOTIDE SEQUENCE</scope>
    <source>
        <strain evidence="7">1383</strain>
    </source>
</reference>
<feature type="domain" description="ABC transporter" evidence="6">
    <location>
        <begin position="6"/>
        <end position="233"/>
    </location>
</feature>
<keyword evidence="5 7" id="KW-0067">ATP-binding</keyword>
<evidence type="ECO:0000256" key="3">
    <source>
        <dbReference type="ARBA" id="ARBA00022458"/>
    </source>
</evidence>